<sequence length="294" mass="30533">MALTDTRPRRSVLYMPGANARALDKARSLDADTLILDLEDAVAPDAKALAREQVAAALRAGGYGRRECVVRVNALDTPWGLDDVRAIARAGADAVLLPKVQSAAELDALARALDAAGAPAALPLWAMAETPLGFLRLDAIAGGHARLAAIVVGTSDLVKDLRARHTPERHETLLARSLAVLAARAHGLAVLDGVHLDLDDEAGLAAACRQGRDQGFDGKTLIHPKQIAAANAAFAPSASELANARKRLQAWRAAQAAGQGVAVVDGMLVENLHAREAERLLAMAAAIEAGPAGA</sequence>
<name>A0A6S7C1F9_9BURK</name>
<dbReference type="RefSeq" id="WP_217467950.1">
    <property type="nucleotide sequence ID" value="NZ_CADIJV010000004.1"/>
</dbReference>
<keyword evidence="7" id="KW-0378">Hydrolase</keyword>
<dbReference type="EC" id="3.1.2.30" evidence="7"/>
<evidence type="ECO:0000259" key="6">
    <source>
        <dbReference type="Pfam" id="PF03328"/>
    </source>
</evidence>
<dbReference type="SUPFAM" id="SSF51621">
    <property type="entry name" value="Phosphoenolpyruvate/pyruvate domain"/>
    <property type="match status" value="1"/>
</dbReference>
<dbReference type="GO" id="GO:0000287">
    <property type="term" value="F:magnesium ion binding"/>
    <property type="evidence" value="ECO:0007669"/>
    <property type="project" value="TreeGrafter"/>
</dbReference>
<comment type="cofactor">
    <cofactor evidence="1">
        <name>Mg(2+)</name>
        <dbReference type="ChEBI" id="CHEBI:18420"/>
    </cofactor>
</comment>
<protein>
    <submittedName>
        <fullName evidence="7">(3S)-malyl-CoA thioesterase</fullName>
        <ecNumber evidence="7">3.1.2.30</ecNumber>
    </submittedName>
</protein>
<keyword evidence="3 5" id="KW-0460">Magnesium</keyword>
<accession>A0A6S7C1F9</accession>
<evidence type="ECO:0000256" key="3">
    <source>
        <dbReference type="ARBA" id="ARBA00022842"/>
    </source>
</evidence>
<organism evidence="7 8">
    <name type="scientific">Achromobacter pulmonis</name>
    <dbReference type="NCBI Taxonomy" id="1389932"/>
    <lineage>
        <taxon>Bacteria</taxon>
        <taxon>Pseudomonadati</taxon>
        <taxon>Pseudomonadota</taxon>
        <taxon>Betaproteobacteria</taxon>
        <taxon>Burkholderiales</taxon>
        <taxon>Alcaligenaceae</taxon>
        <taxon>Achromobacter</taxon>
    </lineage>
</organism>
<evidence type="ECO:0000256" key="2">
    <source>
        <dbReference type="ARBA" id="ARBA00022723"/>
    </source>
</evidence>
<evidence type="ECO:0000313" key="8">
    <source>
        <dbReference type="Proteomes" id="UP000494203"/>
    </source>
</evidence>
<dbReference type="AlphaFoldDB" id="A0A6S7C1F9"/>
<feature type="binding site" evidence="4">
    <location>
        <position position="71"/>
    </location>
    <ligand>
        <name>substrate</name>
    </ligand>
</feature>
<keyword evidence="8" id="KW-1185">Reference proteome</keyword>
<dbReference type="PANTHER" id="PTHR32308">
    <property type="entry name" value="LYASE BETA SUBUNIT, PUTATIVE (AFU_ORTHOLOGUE AFUA_4G13030)-RELATED"/>
    <property type="match status" value="1"/>
</dbReference>
<evidence type="ECO:0000256" key="1">
    <source>
        <dbReference type="ARBA" id="ARBA00001946"/>
    </source>
</evidence>
<feature type="binding site" evidence="5">
    <location>
        <position position="129"/>
    </location>
    <ligand>
        <name>Mg(2+)</name>
        <dbReference type="ChEBI" id="CHEBI:18420"/>
    </ligand>
</feature>
<evidence type="ECO:0000256" key="4">
    <source>
        <dbReference type="PIRSR" id="PIRSR015582-1"/>
    </source>
</evidence>
<dbReference type="GO" id="GO:0006107">
    <property type="term" value="P:oxaloacetate metabolic process"/>
    <property type="evidence" value="ECO:0007669"/>
    <property type="project" value="TreeGrafter"/>
</dbReference>
<feature type="binding site" evidence="4">
    <location>
        <position position="129"/>
    </location>
    <ligand>
        <name>substrate</name>
    </ligand>
</feature>
<feature type="domain" description="HpcH/HpaI aldolase/citrate lyase" evidence="6">
    <location>
        <begin position="10"/>
        <end position="224"/>
    </location>
</feature>
<gene>
    <name evidence="7" type="primary">mcl2_2</name>
    <name evidence="7" type="ORF">LMG26788_00609</name>
</gene>
<feature type="binding site" evidence="5">
    <location>
        <position position="156"/>
    </location>
    <ligand>
        <name>Mg(2+)</name>
        <dbReference type="ChEBI" id="CHEBI:18420"/>
    </ligand>
</feature>
<dbReference type="EMBL" id="CADIKZ010000001">
    <property type="protein sequence ID" value="CAB3827825.1"/>
    <property type="molecule type" value="Genomic_DNA"/>
</dbReference>
<evidence type="ECO:0000313" key="7">
    <source>
        <dbReference type="EMBL" id="CAB3827825.1"/>
    </source>
</evidence>
<keyword evidence="2 5" id="KW-0479">Metal-binding</keyword>
<reference evidence="7 8" key="1">
    <citation type="submission" date="2020-04" db="EMBL/GenBank/DDBJ databases">
        <authorList>
            <person name="De Canck E."/>
        </authorList>
    </citation>
    <scope>NUCLEOTIDE SEQUENCE [LARGE SCALE GENOMIC DNA]</scope>
    <source>
        <strain evidence="7 8">LMG 26788</strain>
    </source>
</reference>
<dbReference type="GO" id="GO:0016787">
    <property type="term" value="F:hydrolase activity"/>
    <property type="evidence" value="ECO:0007669"/>
    <property type="project" value="UniProtKB-KW"/>
</dbReference>
<dbReference type="PIRSF" id="PIRSF015582">
    <property type="entry name" value="Cit_lyase_B"/>
    <property type="match status" value="1"/>
</dbReference>
<dbReference type="Gene3D" id="3.20.20.60">
    <property type="entry name" value="Phosphoenolpyruvate-binding domains"/>
    <property type="match status" value="1"/>
</dbReference>
<evidence type="ECO:0000256" key="5">
    <source>
        <dbReference type="PIRSR" id="PIRSR015582-2"/>
    </source>
</evidence>
<proteinExistence type="predicted"/>
<dbReference type="InterPro" id="IPR011206">
    <property type="entry name" value="Citrate_lyase_beta/mcl1/mcl2"/>
</dbReference>
<dbReference type="InterPro" id="IPR015813">
    <property type="entry name" value="Pyrv/PenolPyrv_kinase-like_dom"/>
</dbReference>
<dbReference type="Proteomes" id="UP000494203">
    <property type="component" value="Unassembled WGS sequence"/>
</dbReference>
<dbReference type="PANTHER" id="PTHR32308:SF10">
    <property type="entry name" value="CITRATE LYASE SUBUNIT BETA"/>
    <property type="match status" value="1"/>
</dbReference>
<dbReference type="InterPro" id="IPR040442">
    <property type="entry name" value="Pyrv_kinase-like_dom_sf"/>
</dbReference>
<dbReference type="Pfam" id="PF03328">
    <property type="entry name" value="HpcH_HpaI"/>
    <property type="match status" value="1"/>
</dbReference>
<dbReference type="InterPro" id="IPR005000">
    <property type="entry name" value="Aldolase/citrate-lyase_domain"/>
</dbReference>